<evidence type="ECO:0000313" key="1">
    <source>
        <dbReference type="EMBL" id="TWH95340.1"/>
    </source>
</evidence>
<keyword evidence="2" id="KW-1185">Reference proteome</keyword>
<dbReference type="EMBL" id="VLKL01000032">
    <property type="protein sequence ID" value="TWH95340.1"/>
    <property type="molecule type" value="Genomic_DNA"/>
</dbReference>
<protein>
    <submittedName>
        <fullName evidence="1">Uncharacterized protein</fullName>
    </submittedName>
</protein>
<name>A0A562KIY8_9BRAD</name>
<reference evidence="1 2" key="1">
    <citation type="journal article" date="2015" name="Stand. Genomic Sci.">
        <title>Genomic Encyclopedia of Bacterial and Archaeal Type Strains, Phase III: the genomes of soil and plant-associated and newly described type strains.</title>
        <authorList>
            <person name="Whitman W.B."/>
            <person name="Woyke T."/>
            <person name="Klenk H.P."/>
            <person name="Zhou Y."/>
            <person name="Lilburn T.G."/>
            <person name="Beck B.J."/>
            <person name="De Vos P."/>
            <person name="Vandamme P."/>
            <person name="Eisen J.A."/>
            <person name="Garrity G."/>
            <person name="Hugenholtz P."/>
            <person name="Kyrpides N.C."/>
        </authorList>
    </citation>
    <scope>NUCLEOTIDE SEQUENCE [LARGE SCALE GENOMIC DNA]</scope>
    <source>
        <strain evidence="1 2">CGMCC 1.10947</strain>
    </source>
</reference>
<evidence type="ECO:0000313" key="2">
    <source>
        <dbReference type="Proteomes" id="UP000317176"/>
    </source>
</evidence>
<sequence length="41" mass="4488">MANHQQDPLCRELIRDCDSLPRVAGVVSDAQYSFGIIGKLA</sequence>
<comment type="caution">
    <text evidence="1">The sequence shown here is derived from an EMBL/GenBank/DDBJ whole genome shotgun (WGS) entry which is preliminary data.</text>
</comment>
<dbReference type="Proteomes" id="UP000317176">
    <property type="component" value="Unassembled WGS sequence"/>
</dbReference>
<organism evidence="1 2">
    <name type="scientific">Bradyrhizobium daqingense</name>
    <dbReference type="NCBI Taxonomy" id="993502"/>
    <lineage>
        <taxon>Bacteria</taxon>
        <taxon>Pseudomonadati</taxon>
        <taxon>Pseudomonadota</taxon>
        <taxon>Alphaproteobacteria</taxon>
        <taxon>Hyphomicrobiales</taxon>
        <taxon>Nitrobacteraceae</taxon>
        <taxon>Bradyrhizobium</taxon>
    </lineage>
</organism>
<dbReference type="AlphaFoldDB" id="A0A562KIY8"/>
<gene>
    <name evidence="1" type="ORF">IQ17_06621</name>
</gene>
<proteinExistence type="predicted"/>
<accession>A0A562KIY8</accession>